<feature type="compositionally biased region" description="Basic residues" evidence="1">
    <location>
        <begin position="1"/>
        <end position="11"/>
    </location>
</feature>
<dbReference type="GeneID" id="54279639"/>
<feature type="region of interest" description="Disordered" evidence="1">
    <location>
        <begin position="64"/>
        <end position="89"/>
    </location>
</feature>
<gene>
    <name evidence="2" type="ORF">BU24DRAFT_236685</name>
</gene>
<dbReference type="Proteomes" id="UP000799778">
    <property type="component" value="Unassembled WGS sequence"/>
</dbReference>
<name>A0A6A5XJE5_9PLEO</name>
<accession>A0A6A5XJE5</accession>
<keyword evidence="3" id="KW-1185">Reference proteome</keyword>
<protein>
    <submittedName>
        <fullName evidence="2">Uncharacterized protein</fullName>
    </submittedName>
</protein>
<evidence type="ECO:0000256" key="1">
    <source>
        <dbReference type="SAM" id="MobiDB-lite"/>
    </source>
</evidence>
<feature type="region of interest" description="Disordered" evidence="1">
    <location>
        <begin position="1"/>
        <end position="23"/>
    </location>
</feature>
<dbReference type="AlphaFoldDB" id="A0A6A5XJE5"/>
<feature type="compositionally biased region" description="Polar residues" evidence="1">
    <location>
        <begin position="64"/>
        <end position="73"/>
    </location>
</feature>
<reference evidence="2" key="1">
    <citation type="journal article" date="2020" name="Stud. Mycol.">
        <title>101 Dothideomycetes genomes: a test case for predicting lifestyles and emergence of pathogens.</title>
        <authorList>
            <person name="Haridas S."/>
            <person name="Albert R."/>
            <person name="Binder M."/>
            <person name="Bloem J."/>
            <person name="Labutti K."/>
            <person name="Salamov A."/>
            <person name="Andreopoulos B."/>
            <person name="Baker S."/>
            <person name="Barry K."/>
            <person name="Bills G."/>
            <person name="Bluhm B."/>
            <person name="Cannon C."/>
            <person name="Castanera R."/>
            <person name="Culley D."/>
            <person name="Daum C."/>
            <person name="Ezra D."/>
            <person name="Gonzalez J."/>
            <person name="Henrissat B."/>
            <person name="Kuo A."/>
            <person name="Liang C."/>
            <person name="Lipzen A."/>
            <person name="Lutzoni F."/>
            <person name="Magnuson J."/>
            <person name="Mondo S."/>
            <person name="Nolan M."/>
            <person name="Ohm R."/>
            <person name="Pangilinan J."/>
            <person name="Park H.-J."/>
            <person name="Ramirez L."/>
            <person name="Alfaro M."/>
            <person name="Sun H."/>
            <person name="Tritt A."/>
            <person name="Yoshinaga Y."/>
            <person name="Zwiers L.-H."/>
            <person name="Turgeon B."/>
            <person name="Goodwin S."/>
            <person name="Spatafora J."/>
            <person name="Crous P."/>
            <person name="Grigoriev I."/>
        </authorList>
    </citation>
    <scope>NUCLEOTIDE SEQUENCE</scope>
    <source>
        <strain evidence="2">CBS 175.79</strain>
    </source>
</reference>
<organism evidence="2 3">
    <name type="scientific">Aaosphaeria arxii CBS 175.79</name>
    <dbReference type="NCBI Taxonomy" id="1450172"/>
    <lineage>
        <taxon>Eukaryota</taxon>
        <taxon>Fungi</taxon>
        <taxon>Dikarya</taxon>
        <taxon>Ascomycota</taxon>
        <taxon>Pezizomycotina</taxon>
        <taxon>Dothideomycetes</taxon>
        <taxon>Pleosporomycetidae</taxon>
        <taxon>Pleosporales</taxon>
        <taxon>Pleosporales incertae sedis</taxon>
        <taxon>Aaosphaeria</taxon>
    </lineage>
</organism>
<dbReference type="EMBL" id="ML978071">
    <property type="protein sequence ID" value="KAF2013388.1"/>
    <property type="molecule type" value="Genomic_DNA"/>
</dbReference>
<evidence type="ECO:0000313" key="3">
    <source>
        <dbReference type="Proteomes" id="UP000799778"/>
    </source>
</evidence>
<proteinExistence type="predicted"/>
<sequence>MRFSRGMRKRVPSQSHVEAEAGEINNDYNHVDVETGEKYPDKNPEWPFGVRFCLSYFVFQPENKSPTTHGLTRQSKESPHVPSASCPSHFYQRKTEVKYGTRSEEGEKKTDLDEAFMRRWEKHGDASLP</sequence>
<dbReference type="RefSeq" id="XP_033381727.1">
    <property type="nucleotide sequence ID" value="XM_033522242.1"/>
</dbReference>
<evidence type="ECO:0000313" key="2">
    <source>
        <dbReference type="EMBL" id="KAF2013388.1"/>
    </source>
</evidence>